<evidence type="ECO:0000256" key="6">
    <source>
        <dbReference type="ARBA" id="ARBA00022737"/>
    </source>
</evidence>
<dbReference type="SMART" id="SM00225">
    <property type="entry name" value="BTB"/>
    <property type="match status" value="1"/>
</dbReference>
<evidence type="ECO:0000256" key="8">
    <source>
        <dbReference type="ARBA" id="ARBA00022771"/>
    </source>
</evidence>
<keyword evidence="7 17" id="KW-0227">DNA damage</keyword>
<evidence type="ECO:0000256" key="16">
    <source>
        <dbReference type="ARBA" id="ARBA00076095"/>
    </source>
</evidence>
<feature type="compositionally biased region" description="Basic and acidic residues" evidence="18">
    <location>
        <begin position="895"/>
        <end position="910"/>
    </location>
</feature>
<feature type="region of interest" description="Disordered" evidence="18">
    <location>
        <begin position="1401"/>
        <end position="1445"/>
    </location>
</feature>
<dbReference type="GO" id="GO:0005654">
    <property type="term" value="C:nucleoplasm"/>
    <property type="evidence" value="ECO:0007669"/>
    <property type="project" value="Ensembl"/>
</dbReference>
<evidence type="ECO:0000256" key="15">
    <source>
        <dbReference type="ARBA" id="ARBA00064578"/>
    </source>
</evidence>
<reference evidence="21" key="2">
    <citation type="submission" date="2025-08" db="UniProtKB">
        <authorList>
            <consortium name="Ensembl"/>
        </authorList>
    </citation>
    <scope>IDENTIFICATION</scope>
</reference>
<keyword evidence="10" id="KW-0832">Ubl conjugation</keyword>
<keyword evidence="9" id="KW-0862">Zinc</keyword>
<dbReference type="GO" id="GO:0008270">
    <property type="term" value="F:zinc ion binding"/>
    <property type="evidence" value="ECO:0007669"/>
    <property type="project" value="UniProtKB-KW"/>
</dbReference>
<dbReference type="GO" id="GO:0010792">
    <property type="term" value="P:DNA double-strand break processing involved in repair via single-strand annealing"/>
    <property type="evidence" value="ECO:0007669"/>
    <property type="project" value="Ensembl"/>
</dbReference>
<dbReference type="GO" id="GO:0006289">
    <property type="term" value="P:nucleotide-excision repair"/>
    <property type="evidence" value="ECO:0007669"/>
    <property type="project" value="Ensembl"/>
</dbReference>
<feature type="domain" description="UBZ4-type" evidence="20">
    <location>
        <begin position="111"/>
        <end position="141"/>
    </location>
</feature>
<feature type="compositionally biased region" description="Basic residues" evidence="18">
    <location>
        <begin position="213"/>
        <end position="230"/>
    </location>
</feature>
<feature type="compositionally biased region" description="Low complexity" evidence="18">
    <location>
        <begin position="1126"/>
        <end position="1135"/>
    </location>
</feature>
<dbReference type="GO" id="GO:0008047">
    <property type="term" value="F:enzyme activator activity"/>
    <property type="evidence" value="ECO:0007669"/>
    <property type="project" value="Ensembl"/>
</dbReference>
<dbReference type="Gene3D" id="3.30.710.10">
    <property type="entry name" value="Potassium Channel Kv1.1, Chain A"/>
    <property type="match status" value="1"/>
</dbReference>
<feature type="region of interest" description="Disordered" evidence="18">
    <location>
        <begin position="698"/>
        <end position="946"/>
    </location>
</feature>
<feature type="compositionally biased region" description="Polar residues" evidence="18">
    <location>
        <begin position="1085"/>
        <end position="1097"/>
    </location>
</feature>
<feature type="compositionally biased region" description="Basic and acidic residues" evidence="18">
    <location>
        <begin position="1073"/>
        <end position="1083"/>
    </location>
</feature>
<evidence type="ECO:0000256" key="17">
    <source>
        <dbReference type="PROSITE-ProRule" id="PRU01256"/>
    </source>
</evidence>
<dbReference type="GO" id="GO:0003677">
    <property type="term" value="F:DNA binding"/>
    <property type="evidence" value="ECO:0007669"/>
    <property type="project" value="InterPro"/>
</dbReference>
<dbReference type="InterPro" id="IPR018574">
    <property type="entry name" value="Structure-sp_endonuc_su_Slx4"/>
</dbReference>
<dbReference type="SUPFAM" id="SSF54695">
    <property type="entry name" value="POZ domain"/>
    <property type="match status" value="1"/>
</dbReference>
<feature type="compositionally biased region" description="Low complexity" evidence="18">
    <location>
        <begin position="827"/>
        <end position="836"/>
    </location>
</feature>
<dbReference type="GO" id="GO:0000785">
    <property type="term" value="C:chromatin"/>
    <property type="evidence" value="ECO:0007669"/>
    <property type="project" value="Ensembl"/>
</dbReference>
<dbReference type="GO" id="GO:0072429">
    <property type="term" value="P:response to intra-S DNA damage checkpoint signaling"/>
    <property type="evidence" value="ECO:0007669"/>
    <property type="project" value="Ensembl"/>
</dbReference>
<dbReference type="FunFam" id="3.30.710.10:FF:000116">
    <property type="entry name" value="SLX4 structure-specific endonuclease subunit"/>
    <property type="match status" value="1"/>
</dbReference>
<dbReference type="PROSITE" id="PS50097">
    <property type="entry name" value="BTB"/>
    <property type="match status" value="1"/>
</dbReference>
<reference evidence="21" key="1">
    <citation type="submission" date="2019-05" db="EMBL/GenBank/DDBJ databases">
        <authorList>
            <person name="Zhang S."/>
            <person name="Liu J."/>
        </authorList>
    </citation>
    <scope>NUCLEOTIDE SEQUENCE [LARGE SCALE GENOMIC DNA]</scope>
</reference>
<evidence type="ECO:0000256" key="1">
    <source>
        <dbReference type="ARBA" id="ARBA00004123"/>
    </source>
</evidence>
<dbReference type="Proteomes" id="UP000694520">
    <property type="component" value="Chromosome 26"/>
</dbReference>
<evidence type="ECO:0000256" key="4">
    <source>
        <dbReference type="ARBA" id="ARBA00022553"/>
    </source>
</evidence>
<dbReference type="GO" id="GO:0070522">
    <property type="term" value="C:ERCC4-ERCC1 complex"/>
    <property type="evidence" value="ECO:0007669"/>
    <property type="project" value="Ensembl"/>
</dbReference>
<dbReference type="InterPro" id="IPR011333">
    <property type="entry name" value="SKP1/BTB/POZ_sf"/>
</dbReference>
<evidence type="ECO:0000256" key="3">
    <source>
        <dbReference type="ARBA" id="ARBA00022499"/>
    </source>
</evidence>
<dbReference type="GO" id="GO:1904357">
    <property type="term" value="P:negative regulation of telomere maintenance via telomere lengthening"/>
    <property type="evidence" value="ECO:0007669"/>
    <property type="project" value="Ensembl"/>
</dbReference>
<name>A0A8B9YD16_BOSMU</name>
<keyword evidence="6" id="KW-0677">Repeat</keyword>
<keyword evidence="22" id="KW-1185">Reference proteome</keyword>
<feature type="compositionally biased region" description="Polar residues" evidence="18">
    <location>
        <begin position="866"/>
        <end position="880"/>
    </location>
</feature>
<feature type="compositionally biased region" description="Basic and acidic residues" evidence="18">
    <location>
        <begin position="807"/>
        <end position="819"/>
    </location>
</feature>
<keyword evidence="12 17" id="KW-0234">DNA repair</keyword>
<comment type="similarity">
    <text evidence="2">Belongs to the SLX4 family.</text>
</comment>
<evidence type="ECO:0000313" key="22">
    <source>
        <dbReference type="Proteomes" id="UP000694520"/>
    </source>
</evidence>
<keyword evidence="11" id="KW-0233">DNA recombination</keyword>
<comment type="subcellular location">
    <subcellularLocation>
        <location evidence="1">Nucleus</location>
    </subcellularLocation>
</comment>
<feature type="region of interest" description="Disordered" evidence="18">
    <location>
        <begin position="1"/>
        <end position="28"/>
    </location>
</feature>
<feature type="region of interest" description="Disordered" evidence="18">
    <location>
        <begin position="995"/>
        <end position="1339"/>
    </location>
</feature>
<evidence type="ECO:0000256" key="14">
    <source>
        <dbReference type="ARBA" id="ARBA00029496"/>
    </source>
</evidence>
<evidence type="ECO:0000313" key="21">
    <source>
        <dbReference type="Ensembl" id="ENSBGRP00000035867.1"/>
    </source>
</evidence>
<evidence type="ECO:0000256" key="10">
    <source>
        <dbReference type="ARBA" id="ARBA00022843"/>
    </source>
</evidence>
<evidence type="ECO:0000259" key="20">
    <source>
        <dbReference type="PROSITE" id="PS51908"/>
    </source>
</evidence>
<feature type="compositionally biased region" description="Low complexity" evidence="18">
    <location>
        <begin position="1024"/>
        <end position="1033"/>
    </location>
</feature>
<dbReference type="PANTHER" id="PTHR21541">
    <property type="entry name" value="BTB POZ DOMAIN CONTAINING 12"/>
    <property type="match status" value="1"/>
</dbReference>
<dbReference type="GeneTree" id="ENSGT00390000014091"/>
<feature type="compositionally biased region" description="Polar residues" evidence="18">
    <location>
        <begin position="1046"/>
        <end position="1055"/>
    </location>
</feature>
<organism evidence="21 22">
    <name type="scientific">Bos mutus grunniens</name>
    <name type="common">Wild yak</name>
    <name type="synonym">Bos grunniens</name>
    <dbReference type="NCBI Taxonomy" id="30521"/>
    <lineage>
        <taxon>Eukaryota</taxon>
        <taxon>Metazoa</taxon>
        <taxon>Chordata</taxon>
        <taxon>Craniata</taxon>
        <taxon>Vertebrata</taxon>
        <taxon>Euteleostomi</taxon>
        <taxon>Mammalia</taxon>
        <taxon>Eutheria</taxon>
        <taxon>Laurasiatheria</taxon>
        <taxon>Artiodactyla</taxon>
        <taxon>Ruminantia</taxon>
        <taxon>Pecora</taxon>
        <taxon>Bovidae</taxon>
        <taxon>Bovinae</taxon>
        <taxon>Bos</taxon>
    </lineage>
</organism>
<proteinExistence type="inferred from homology"/>
<feature type="region of interest" description="Disordered" evidence="18">
    <location>
        <begin position="196"/>
        <end position="242"/>
    </location>
</feature>
<dbReference type="GO" id="GO:0000712">
    <property type="term" value="P:resolution of meiotic recombination intermediates"/>
    <property type="evidence" value="ECO:0007669"/>
    <property type="project" value="TreeGrafter"/>
</dbReference>
<dbReference type="GO" id="GO:0048476">
    <property type="term" value="C:Holliday junction resolvase complex"/>
    <property type="evidence" value="ECO:0007669"/>
    <property type="project" value="Ensembl"/>
</dbReference>
<keyword evidence="4" id="KW-0597">Phosphoprotein</keyword>
<protein>
    <recommendedName>
        <fullName evidence="14">Structure-specific endonuclease subunit SLX4</fullName>
    </recommendedName>
    <alternativeName>
        <fullName evidence="16">BTB/POZ domain-containing protein 12</fullName>
    </alternativeName>
</protein>
<evidence type="ECO:0000256" key="12">
    <source>
        <dbReference type="ARBA" id="ARBA00023204"/>
    </source>
</evidence>
<dbReference type="GO" id="GO:0000724">
    <property type="term" value="P:double-strand break repair via homologous recombination"/>
    <property type="evidence" value="ECO:0007669"/>
    <property type="project" value="Ensembl"/>
</dbReference>
<sequence>MFSSLPEATVDSLLQPPPSCLTATVPSPSKPRAAELVLQRMQQFKRADPERLKHASEGCSLKAAPEENVPKGPQDVMAANESDTAVALALQQELGQEQASTPDDSLEETGLFFCQICQKNLSAMNVTRRQQHVNRCLDEAEKALSFPTPLIPECPICGKPFLTLKSRISHLKQCAVKMEVGPQLLLQAVRLQGAQPVGASGTPAPSLSDRAGCLKRKGATTKKEPRKRRKVTEPEEPSEDLLVATALSRSETEQKAVPAALRLGNTFAERTRLGAEKKTRKKKAPTTPPQLLVQDAETTGRQIEDRVAQLLSEEVEPSSTPPLPTSKILEEELARGSWALRPPGGAQNLLWEASALTGAGALESFYTASLVPPLVPQWPAKVCSLPPLKPPELSVGTPPSAPRTHPVGHSLRSPAPSASQRERQALQDLLELAGEGLPASPCSRDLAGMDLSLGGLPLTGFVLPVGVATLPLSFQLALGLLVADFSAMVNNPHLSDIQFQIDSGEVLYAHKFVLYARCPLLMQHVSAEAFLAEEDGDLRRQRVLLRDVSAEAAQAFLHYLYAADTVLTPQLAADLRSLAQRSGFGVSELVDLCEQVPFVMDAEGGQGKEQEDNADGRVETFRELLHFVWLGEGEGAKDLLMPEGHEEDREKVNEEEMEEIYEFAATQRKLLQGEKAPEPEGEADLLGEDGPVLGEILTSEQDKEQPENAEQVESSRQGRDETPAKWGNTRQSTLLPPSNRALNGGEKAEAPEGALARPCSSSPTQGWAERQESAPLCSADDDNIQQPFSSPQAGYPELSRVTSDWEEGNRTIQEREVEGFHPPVYQQAPPSRSRFFPPQPHQGRSPRQTRPHPRCPSDLSPPIPQLQGTASSMASQNSSPKPKRARRLPLSCEDPGQKDKECSSTLERRGKGVLIFSEKSPPMDLTRSGPDRRSSRPETSSCSVNREDEVILLLDSDEELELEQTKAKSFLNSPLEDKKVLEVSAKSSELFSIIDLDAEQEPPQSPPGSRARLPQEVEGRLGASTDDSTTDTSWLVPATPLASRSCDCSSQTQITGLGARPPADPLATPKPRALLENRDEPEATSKFSVIVPQTSSPHLGPAAPGGSDGRRQACSSPSSPRRRCRPCASPLAPRPILGGLANLPGQLPRCLPPARSPVAQAPVSEVVEVEDSEDEQEAASQQASSSPLLDGDPPIPAEDWCWHMEPLSPIPIDHLNLERTGPLSTSSPSSRAEGAPDSRDCRSPALLGTTPIRGSYTGRRKSQEKSSGAGSPRSHRQSFLNSALWDDWNEEDQRSSEAPPLPQTPRTDGNRSPDVPKLSLKGADRKKNLPPKVPITPMPRYSIMETPVLKKELDRFGVRPLPKRQMVLKLKEIFQYTHQTLESDSEDEGQSSQLPLEAPCSQTYTTQTSKASRAPGGSISPLDPGGDAQLPASQESTATSVDSGDSCCSSQSSSCEFGAALESVGEEAGEEAISASQAAVRAAATEEAVQRYIRSQPALYRKVLLYQPLELAQLQAELKQQGIHVASGKLLDFLDTQCITFTTAATRKEKLAARCKRRQPVRAKKEEKFGLYVLVNVSACFKYSAVHFI</sequence>
<keyword evidence="8 17" id="KW-0863">Zinc-finger</keyword>
<dbReference type="GO" id="GO:0090656">
    <property type="term" value="P:t-circle formation"/>
    <property type="evidence" value="ECO:0007669"/>
    <property type="project" value="Ensembl"/>
</dbReference>
<dbReference type="GO" id="GO:0000781">
    <property type="term" value="C:chromosome, telomeric region"/>
    <property type="evidence" value="ECO:0007669"/>
    <property type="project" value="Ensembl"/>
</dbReference>
<keyword evidence="3" id="KW-1017">Isopeptide bond</keyword>
<evidence type="ECO:0000259" key="19">
    <source>
        <dbReference type="PROSITE" id="PS50097"/>
    </source>
</evidence>
<evidence type="ECO:0000256" key="18">
    <source>
        <dbReference type="SAM" id="MobiDB-lite"/>
    </source>
</evidence>
<reference evidence="21" key="3">
    <citation type="submission" date="2025-09" db="UniProtKB">
        <authorList>
            <consortium name="Ensembl"/>
        </authorList>
    </citation>
    <scope>IDENTIFICATION</scope>
</reference>
<dbReference type="GO" id="GO:0006260">
    <property type="term" value="P:DNA replication"/>
    <property type="evidence" value="ECO:0007669"/>
    <property type="project" value="InterPro"/>
</dbReference>
<evidence type="ECO:0000256" key="7">
    <source>
        <dbReference type="ARBA" id="ARBA00022763"/>
    </source>
</evidence>
<dbReference type="Pfam" id="PF00651">
    <property type="entry name" value="BTB"/>
    <property type="match status" value="1"/>
</dbReference>
<evidence type="ECO:0000256" key="9">
    <source>
        <dbReference type="ARBA" id="ARBA00022833"/>
    </source>
</evidence>
<dbReference type="Ensembl" id="ENSBGRT00000041494.1">
    <property type="protein sequence ID" value="ENSBGRP00000035867.1"/>
    <property type="gene ID" value="ENSBGRG00000022270.1"/>
</dbReference>
<comment type="subunit">
    <text evidence="15">Forms a heterodimer with SLX1A/GIYD1. Interacts with ERCC4/XPF; catalytic subunit of the ERCC4-ERCC1 endonuclease. Interacts with MUS81; catalytic subunit of the MUS81-EME1 endonuclease. Interacts with MSH2; component of the MSH2-MSH3 mismatch repair complex. Interacts with TERF2-TERF2IP. Interacts with PLK1 and SLX4IP.</text>
</comment>
<evidence type="ECO:0000256" key="11">
    <source>
        <dbReference type="ARBA" id="ARBA00023172"/>
    </source>
</evidence>
<feature type="region of interest" description="Disordered" evidence="18">
    <location>
        <begin position="392"/>
        <end position="422"/>
    </location>
</feature>
<keyword evidence="13" id="KW-0539">Nucleus</keyword>
<dbReference type="GO" id="GO:0033557">
    <property type="term" value="C:Slx1-Slx4 complex"/>
    <property type="evidence" value="ECO:0007669"/>
    <property type="project" value="Ensembl"/>
</dbReference>
<dbReference type="GO" id="GO:0061820">
    <property type="term" value="P:telomeric D-loop disassembly"/>
    <property type="evidence" value="ECO:0007669"/>
    <property type="project" value="Ensembl"/>
</dbReference>
<dbReference type="GO" id="GO:1904431">
    <property type="term" value="P:positive regulation of t-circle formation"/>
    <property type="evidence" value="ECO:0007669"/>
    <property type="project" value="Ensembl"/>
</dbReference>
<gene>
    <name evidence="21" type="primary">SLX4</name>
</gene>
<evidence type="ECO:0000256" key="2">
    <source>
        <dbReference type="ARBA" id="ARBA00006661"/>
    </source>
</evidence>
<dbReference type="Pfam" id="PF09494">
    <property type="entry name" value="Slx4"/>
    <property type="match status" value="1"/>
</dbReference>
<feature type="compositionally biased region" description="Acidic residues" evidence="18">
    <location>
        <begin position="1167"/>
        <end position="1177"/>
    </location>
</feature>
<dbReference type="InterPro" id="IPR006642">
    <property type="entry name" value="Rad18_UBZ4"/>
</dbReference>
<dbReference type="InterPro" id="IPR000210">
    <property type="entry name" value="BTB/POZ_dom"/>
</dbReference>
<feature type="domain" description="BTB" evidence="19">
    <location>
        <begin position="495"/>
        <end position="569"/>
    </location>
</feature>
<evidence type="ECO:0000256" key="5">
    <source>
        <dbReference type="ARBA" id="ARBA00022723"/>
    </source>
</evidence>
<accession>A0A8B9YD16</accession>
<feature type="compositionally biased region" description="Polar residues" evidence="18">
    <location>
        <begin position="1401"/>
        <end position="1411"/>
    </location>
</feature>
<keyword evidence="5" id="KW-0479">Metal-binding</keyword>
<dbReference type="PROSITE" id="PS51908">
    <property type="entry name" value="ZF_UBZ4"/>
    <property type="match status" value="2"/>
</dbReference>
<evidence type="ECO:0000256" key="13">
    <source>
        <dbReference type="ARBA" id="ARBA00023242"/>
    </source>
</evidence>
<feature type="domain" description="UBZ4-type" evidence="20">
    <location>
        <begin position="151"/>
        <end position="179"/>
    </location>
</feature>
<dbReference type="CDD" id="cd22999">
    <property type="entry name" value="SAP_SLX4"/>
    <property type="match status" value="1"/>
</dbReference>
<dbReference type="PANTHER" id="PTHR21541:SF3">
    <property type="entry name" value="STRUCTURE-SPECIFIC ENDONUCLEASE SUBUNIT SLX4"/>
    <property type="match status" value="1"/>
</dbReference>